<evidence type="ECO:0000256" key="10">
    <source>
        <dbReference type="ARBA" id="ARBA00023237"/>
    </source>
</evidence>
<dbReference type="InterPro" id="IPR036942">
    <property type="entry name" value="Beta-barrel_TonB_sf"/>
</dbReference>
<evidence type="ECO:0000256" key="8">
    <source>
        <dbReference type="ARBA" id="ARBA00023136"/>
    </source>
</evidence>
<evidence type="ECO:0000256" key="7">
    <source>
        <dbReference type="ARBA" id="ARBA00023077"/>
    </source>
</evidence>
<keyword evidence="9 15" id="KW-0675">Receptor</keyword>
<comment type="subcellular location">
    <subcellularLocation>
        <location evidence="1 11">Cell outer membrane</location>
        <topology evidence="1 11">Multi-pass membrane protein</topology>
    </subcellularLocation>
</comment>
<dbReference type="InterPro" id="IPR039426">
    <property type="entry name" value="TonB-dep_rcpt-like"/>
</dbReference>
<comment type="caution">
    <text evidence="15">The sequence shown here is derived from an EMBL/GenBank/DDBJ whole genome shotgun (WGS) entry which is preliminary data.</text>
</comment>
<evidence type="ECO:0000256" key="4">
    <source>
        <dbReference type="ARBA" id="ARBA00022452"/>
    </source>
</evidence>
<feature type="domain" description="TonB-dependent receptor-like beta-barrel" evidence="13">
    <location>
        <begin position="203"/>
        <end position="660"/>
    </location>
</feature>
<evidence type="ECO:0000256" key="6">
    <source>
        <dbReference type="ARBA" id="ARBA00022729"/>
    </source>
</evidence>
<dbReference type="AlphaFoldDB" id="D1NXJ3"/>
<keyword evidence="3 11" id="KW-0813">Transport</keyword>
<evidence type="ECO:0000256" key="12">
    <source>
        <dbReference type="RuleBase" id="RU003357"/>
    </source>
</evidence>
<feature type="domain" description="TonB-dependent receptor plug" evidence="14">
    <location>
        <begin position="91"/>
        <end position="182"/>
    </location>
</feature>
<dbReference type="PANTHER" id="PTHR30069:SF29">
    <property type="entry name" value="HEMOGLOBIN AND HEMOGLOBIN-HAPTOGLOBIN-BINDING PROTEIN 1-RELATED"/>
    <property type="match status" value="1"/>
</dbReference>
<name>D1NXJ3_9GAMM</name>
<organism evidence="15 16">
    <name type="scientific">Providencia rustigianii DSM 4541</name>
    <dbReference type="NCBI Taxonomy" id="500637"/>
    <lineage>
        <taxon>Bacteria</taxon>
        <taxon>Pseudomonadati</taxon>
        <taxon>Pseudomonadota</taxon>
        <taxon>Gammaproteobacteria</taxon>
        <taxon>Enterobacterales</taxon>
        <taxon>Morganellaceae</taxon>
        <taxon>Providencia</taxon>
    </lineage>
</organism>
<keyword evidence="4 11" id="KW-1134">Transmembrane beta strand</keyword>
<dbReference type="Pfam" id="PF07715">
    <property type="entry name" value="Plug"/>
    <property type="match status" value="1"/>
</dbReference>
<keyword evidence="16" id="KW-1185">Reference proteome</keyword>
<dbReference type="HOGENOM" id="CLU_008287_13_1_6"/>
<evidence type="ECO:0000256" key="1">
    <source>
        <dbReference type="ARBA" id="ARBA00004571"/>
    </source>
</evidence>
<dbReference type="InterPro" id="IPR012910">
    <property type="entry name" value="Plug_dom"/>
</dbReference>
<keyword evidence="10 11" id="KW-0998">Cell outer membrane</keyword>
<evidence type="ECO:0000256" key="3">
    <source>
        <dbReference type="ARBA" id="ARBA00022448"/>
    </source>
</evidence>
<proteinExistence type="inferred from homology"/>
<dbReference type="Proteomes" id="UP000005512">
    <property type="component" value="Unassembled WGS sequence"/>
</dbReference>
<accession>D1NXJ3</accession>
<protein>
    <submittedName>
        <fullName evidence="15">TonB-dependent receptor</fullName>
    </submittedName>
</protein>
<dbReference type="eggNOG" id="COG4206">
    <property type="taxonomic scope" value="Bacteria"/>
</dbReference>
<evidence type="ECO:0000259" key="14">
    <source>
        <dbReference type="Pfam" id="PF07715"/>
    </source>
</evidence>
<keyword evidence="8 11" id="KW-0472">Membrane</keyword>
<keyword evidence="6" id="KW-0732">Signal</keyword>
<gene>
    <name evidence="15" type="ORF">PROVRUST_04622</name>
</gene>
<keyword evidence="5 11" id="KW-0812">Transmembrane</keyword>
<keyword evidence="7 12" id="KW-0798">TonB box</keyword>
<evidence type="ECO:0000256" key="9">
    <source>
        <dbReference type="ARBA" id="ARBA00023170"/>
    </source>
</evidence>
<evidence type="ECO:0000256" key="5">
    <source>
        <dbReference type="ARBA" id="ARBA00022692"/>
    </source>
</evidence>
<dbReference type="Gene3D" id="2.170.130.10">
    <property type="entry name" value="TonB-dependent receptor, plug domain"/>
    <property type="match status" value="1"/>
</dbReference>
<evidence type="ECO:0000256" key="11">
    <source>
        <dbReference type="PROSITE-ProRule" id="PRU01360"/>
    </source>
</evidence>
<dbReference type="GO" id="GO:0015344">
    <property type="term" value="F:siderophore uptake transmembrane transporter activity"/>
    <property type="evidence" value="ECO:0007669"/>
    <property type="project" value="TreeGrafter"/>
</dbReference>
<dbReference type="GO" id="GO:0009279">
    <property type="term" value="C:cell outer membrane"/>
    <property type="evidence" value="ECO:0007669"/>
    <property type="project" value="UniProtKB-SubCell"/>
</dbReference>
<sequence>MPLNENDNHYYYWGEYMSYPLKQHKLAHCTALILGLSPFTFSIAAPTEQDTLIVNSSMGHSRLTPTEQQEKEKLEKVAGGTNLVMIEKDARLATLQDALDYQPGLVIQNFFGGIDQPRLNIRGSGVQSAPLARGVLLLQDGLPATDADGSFHISTLEMRDARMVSVRRGANSLNPQSNSLGGELDVLSYTGRNEQGRLRYEYGSYGREGLQTAFGGVSDDGSLDARVNFTYDHFDGYRKHSSSQRKTLRSNFGYVTDNFENRTWLNWTDLRFDVAGPVSEEVLNNNPTDVYPMVWLREPHRNVEQFRVANRSDWQIGNQAIGAGVWHIRTHDNFTTPAYYRFSHSHSEGLQFTYNIETEPVTYRTAVAWDQMTLQTDLMQNRKGTPADKKKIGKYDGYAENIYGSVGVDLHVTPTVTVNFDVKATHARRDVEKRQSSISLDQSWTFLTPKAGIVWRPTESQRYFANISASEEPATFWEIINSSDGKLTKLSPQKAITYEIGGEGEVTEGLKWNLALYRSQIKDEYITTYDSAGTVVGVFNYAAKTRHQGFEAGLTGRIGAGPGDINYRASWTYNDFRFMGGEYNGNYIAGIPRNIVAAEVLYELGDWSFGPNIHWAPTDMAVDHQNNLDIQKRKHYAVLGLKGSYKPTKQWSVYLSMDNLTDERYATTSVANQTVTAKDSTLFPGMGFNVNGGVTFNF</sequence>
<dbReference type="PANTHER" id="PTHR30069">
    <property type="entry name" value="TONB-DEPENDENT OUTER MEMBRANE RECEPTOR"/>
    <property type="match status" value="1"/>
</dbReference>
<dbReference type="Pfam" id="PF00593">
    <property type="entry name" value="TonB_dep_Rec_b-barrel"/>
    <property type="match status" value="1"/>
</dbReference>
<evidence type="ECO:0000313" key="15">
    <source>
        <dbReference type="EMBL" id="EFB74132.1"/>
    </source>
</evidence>
<evidence type="ECO:0000256" key="2">
    <source>
        <dbReference type="ARBA" id="ARBA00008143"/>
    </source>
</evidence>
<dbReference type="GO" id="GO:0044718">
    <property type="term" value="P:siderophore transmembrane transport"/>
    <property type="evidence" value="ECO:0007669"/>
    <property type="project" value="TreeGrafter"/>
</dbReference>
<evidence type="ECO:0000313" key="16">
    <source>
        <dbReference type="Proteomes" id="UP000005512"/>
    </source>
</evidence>
<dbReference type="InterPro" id="IPR037066">
    <property type="entry name" value="Plug_dom_sf"/>
</dbReference>
<reference evidence="15" key="1">
    <citation type="submission" date="2009-12" db="EMBL/GenBank/DDBJ databases">
        <authorList>
            <person name="Weinstock G."/>
            <person name="Sodergren E."/>
            <person name="Clifton S."/>
            <person name="Fulton L."/>
            <person name="Fulton B."/>
            <person name="Courtney L."/>
            <person name="Fronick C."/>
            <person name="Harrison M."/>
            <person name="Strong C."/>
            <person name="Farmer C."/>
            <person name="Delahaunty K."/>
            <person name="Markovic C."/>
            <person name="Hall O."/>
            <person name="Minx P."/>
            <person name="Tomlinson C."/>
            <person name="Mitreva M."/>
            <person name="Nelson J."/>
            <person name="Hou S."/>
            <person name="Wollam A."/>
            <person name="Pepin K.H."/>
            <person name="Johnson M."/>
            <person name="Bhonagiri V."/>
            <person name="Nash W.E."/>
            <person name="Warren W."/>
            <person name="Chinwalla A."/>
            <person name="Mardis E.R."/>
            <person name="Wilson R.K."/>
        </authorList>
    </citation>
    <scope>NUCLEOTIDE SEQUENCE [LARGE SCALE GENOMIC DNA]</scope>
    <source>
        <strain evidence="15">DSM 4541</strain>
    </source>
</reference>
<dbReference type="SUPFAM" id="SSF56935">
    <property type="entry name" value="Porins"/>
    <property type="match status" value="1"/>
</dbReference>
<evidence type="ECO:0000259" key="13">
    <source>
        <dbReference type="Pfam" id="PF00593"/>
    </source>
</evidence>
<dbReference type="PROSITE" id="PS52016">
    <property type="entry name" value="TONB_DEPENDENT_REC_3"/>
    <property type="match status" value="1"/>
</dbReference>
<dbReference type="Gene3D" id="2.40.170.20">
    <property type="entry name" value="TonB-dependent receptor, beta-barrel domain"/>
    <property type="match status" value="1"/>
</dbReference>
<dbReference type="STRING" id="500637.PROVRUST_04622"/>
<comment type="similarity">
    <text evidence="2">Belongs to the TonB-dependent receptor family. Hemoglobin/haptoglobin binding protein subfamily.</text>
</comment>
<dbReference type="EMBL" id="ABXV02000002">
    <property type="protein sequence ID" value="EFB74132.1"/>
    <property type="molecule type" value="Genomic_DNA"/>
</dbReference>
<dbReference type="InterPro" id="IPR000531">
    <property type="entry name" value="Beta-barrel_TonB"/>
</dbReference>